<dbReference type="GeneID" id="40323521"/>
<evidence type="ECO:0000313" key="3">
    <source>
        <dbReference type="Proteomes" id="UP000284403"/>
    </source>
</evidence>
<feature type="region of interest" description="Disordered" evidence="1">
    <location>
        <begin position="150"/>
        <end position="184"/>
    </location>
</feature>
<sequence>HHARHGGRVERHPSASGPGRRLLRSAAASLRACVWVVGGTPCGDALPCRAPGEDQARRRGPQQKARTIAAKLPRGSRTAEMSRWLSAAATQGSDPLRLSTRRRGARGGTSQPSTLAGVAAGHVLLAIPSHRRLLASPRASCRRLRPTLEPFPGALRAQGGARAPQKKPRWDGEPAEDTPLQRGCCGRGLLAEKGVLPARGRGVGAKAKNKSRG</sequence>
<dbReference type="Proteomes" id="UP000284403">
    <property type="component" value="Unassembled WGS sequence"/>
</dbReference>
<evidence type="ECO:0000256" key="1">
    <source>
        <dbReference type="SAM" id="MobiDB-lite"/>
    </source>
</evidence>
<feature type="region of interest" description="Disordered" evidence="1">
    <location>
        <begin position="1"/>
        <end position="20"/>
    </location>
</feature>
<name>A0A422MRJ5_9TRYP</name>
<organism evidence="2 3">
    <name type="scientific">Trypanosoma conorhini</name>
    <dbReference type="NCBI Taxonomy" id="83891"/>
    <lineage>
        <taxon>Eukaryota</taxon>
        <taxon>Discoba</taxon>
        <taxon>Euglenozoa</taxon>
        <taxon>Kinetoplastea</taxon>
        <taxon>Metakinetoplastina</taxon>
        <taxon>Trypanosomatida</taxon>
        <taxon>Trypanosomatidae</taxon>
        <taxon>Trypanosoma</taxon>
    </lineage>
</organism>
<evidence type="ECO:0000313" key="2">
    <source>
        <dbReference type="EMBL" id="RNE95801.1"/>
    </source>
</evidence>
<feature type="non-terminal residue" evidence="2">
    <location>
        <position position="1"/>
    </location>
</feature>
<comment type="caution">
    <text evidence="2">The sequence shown here is derived from an EMBL/GenBank/DDBJ whole genome shotgun (WGS) entry which is preliminary data.</text>
</comment>
<keyword evidence="3" id="KW-1185">Reference proteome</keyword>
<dbReference type="RefSeq" id="XP_029223158.1">
    <property type="nucleotide sequence ID" value="XM_029376713.1"/>
</dbReference>
<accession>A0A422MRJ5</accession>
<proteinExistence type="predicted"/>
<reference evidence="2 3" key="1">
    <citation type="journal article" date="2018" name="BMC Genomics">
        <title>Genomic comparison of Trypanosoma conorhini and Trypanosoma rangeli to Trypanosoma cruzi strains of high and low virulence.</title>
        <authorList>
            <person name="Bradwell K.R."/>
            <person name="Koparde V.N."/>
            <person name="Matveyev A.V."/>
            <person name="Serrano M.G."/>
            <person name="Alves J.M."/>
            <person name="Parikh H."/>
            <person name="Huang B."/>
            <person name="Lee V."/>
            <person name="Espinosa-Alvarez O."/>
            <person name="Ortiz P.A."/>
            <person name="Costa-Martins A.G."/>
            <person name="Teixeira M.M."/>
            <person name="Buck G.A."/>
        </authorList>
    </citation>
    <scope>NUCLEOTIDE SEQUENCE [LARGE SCALE GENOMIC DNA]</scope>
    <source>
        <strain evidence="2 3">025E</strain>
    </source>
</reference>
<dbReference type="EMBL" id="MKKU01001368">
    <property type="protein sequence ID" value="RNE95801.1"/>
    <property type="molecule type" value="Genomic_DNA"/>
</dbReference>
<feature type="region of interest" description="Disordered" evidence="1">
    <location>
        <begin position="51"/>
        <end position="80"/>
    </location>
</feature>
<protein>
    <submittedName>
        <fullName evidence="2">Uncharacterized protein</fullName>
    </submittedName>
</protein>
<dbReference type="AlphaFoldDB" id="A0A422MRJ5"/>
<gene>
    <name evidence="2" type="ORF">Tco025E_09910</name>
</gene>